<dbReference type="Proteomes" id="UP001464891">
    <property type="component" value="Unassembled WGS sequence"/>
</dbReference>
<protein>
    <submittedName>
        <fullName evidence="1">Uncharacterized protein</fullName>
    </submittedName>
</protein>
<gene>
    <name evidence="1" type="ORF">NC998_03515</name>
</gene>
<sequence length="267" mass="28519">MTACFQLQPRPQDDALAPKHARLARRSKIGWTKVAIAALSSVMSVGLMDAATAATPASLADSPAAQKLNKMFSPKIQQILNSCAQQGSVNLSAGADKDGSVICANGTRNSSVQFNEYVSTVSDFLSASFLVGVRAALQSYPGAQMDMVTSYLATPDGKASLQDALTNAITTSGLVPQSSQKSVSFLVNRVMQRSLPILQNTNKFSNLLGSTEQYRKVANNFCKPPGMTVEKARTLVPQLDAVQIYAICVQESGLSDEVQKEIQQPNK</sequence>
<dbReference type="RefSeq" id="WP_190431894.1">
    <property type="nucleotide sequence ID" value="NZ_JAMPKM010000001.1"/>
</dbReference>
<name>A0ABV0J319_9CYAN</name>
<dbReference type="EMBL" id="JAMPKM010000001">
    <property type="protein sequence ID" value="MEP0816162.1"/>
    <property type="molecule type" value="Genomic_DNA"/>
</dbReference>
<evidence type="ECO:0000313" key="1">
    <source>
        <dbReference type="EMBL" id="MEP0816162.1"/>
    </source>
</evidence>
<evidence type="ECO:0000313" key="2">
    <source>
        <dbReference type="Proteomes" id="UP001464891"/>
    </source>
</evidence>
<organism evidence="1 2">
    <name type="scientific">Trichocoleus desertorum GB2-A4</name>
    <dbReference type="NCBI Taxonomy" id="2933944"/>
    <lineage>
        <taxon>Bacteria</taxon>
        <taxon>Bacillati</taxon>
        <taxon>Cyanobacteriota</taxon>
        <taxon>Cyanophyceae</taxon>
        <taxon>Leptolyngbyales</taxon>
        <taxon>Trichocoleusaceae</taxon>
        <taxon>Trichocoleus</taxon>
    </lineage>
</organism>
<comment type="caution">
    <text evidence="1">The sequence shown here is derived from an EMBL/GenBank/DDBJ whole genome shotgun (WGS) entry which is preliminary data.</text>
</comment>
<accession>A0ABV0J319</accession>
<reference evidence="1 2" key="1">
    <citation type="submission" date="2022-04" db="EMBL/GenBank/DDBJ databases">
        <title>Positive selection, recombination, and allopatry shape intraspecific diversity of widespread and dominant cyanobacteria.</title>
        <authorList>
            <person name="Wei J."/>
            <person name="Shu W."/>
            <person name="Hu C."/>
        </authorList>
    </citation>
    <scope>NUCLEOTIDE SEQUENCE [LARGE SCALE GENOMIC DNA]</scope>
    <source>
        <strain evidence="1 2">GB2-A4</strain>
    </source>
</reference>
<keyword evidence="2" id="KW-1185">Reference proteome</keyword>
<proteinExistence type="predicted"/>